<sequence>MPKVKRSKSSNSDNPKDTVTEFKEKFKSDGEYLLKNVFPQKIMELEEYCQLLGQSKVSEINCELNIPVPEPITFGYGAGGLQSPAMKRKIDAITSMGSRDIPGSKVMVLPNGTVPCNTKIIEIAEKLKPYIRDLIDHSNTLKMWIAFLIPKIEDGNNFGVGIQEETLSEVGAVEGEVEEYINLISRYFISRGKLISKVAKYPHIDDYRQCIKELDEQEFMSLKLMCCELRNNYASLYDMIIKNIDKIKKPRSARAENLY</sequence>
<dbReference type="Proteomes" id="UP001634394">
    <property type="component" value="Unassembled WGS sequence"/>
</dbReference>
<dbReference type="Pfam" id="PF02252">
    <property type="entry name" value="PA28_C"/>
    <property type="match status" value="1"/>
</dbReference>
<name>A0ABD3VVB4_SINWO</name>
<dbReference type="InterPro" id="IPR003186">
    <property type="entry name" value="PA28_C"/>
</dbReference>
<evidence type="ECO:0000313" key="6">
    <source>
        <dbReference type="Proteomes" id="UP001634394"/>
    </source>
</evidence>
<dbReference type="AlphaFoldDB" id="A0ABD3VVB4"/>
<dbReference type="EMBL" id="JBJQND010000010">
    <property type="protein sequence ID" value="KAL3864963.1"/>
    <property type="molecule type" value="Genomic_DNA"/>
</dbReference>
<dbReference type="GO" id="GO:0000502">
    <property type="term" value="C:proteasome complex"/>
    <property type="evidence" value="ECO:0007669"/>
    <property type="project" value="UniProtKB-KW"/>
</dbReference>
<dbReference type="InterPro" id="IPR003185">
    <property type="entry name" value="Proteasome_activ_PA28_N"/>
</dbReference>
<dbReference type="Gene3D" id="1.20.5.120">
    <property type="entry name" value="Proteasome activator pa28, N-terminal domain"/>
    <property type="match status" value="1"/>
</dbReference>
<reference evidence="5 6" key="1">
    <citation type="submission" date="2024-11" db="EMBL/GenBank/DDBJ databases">
        <title>Chromosome-level genome assembly of the freshwater bivalve Anodonta woodiana.</title>
        <authorList>
            <person name="Chen X."/>
        </authorList>
    </citation>
    <scope>NUCLEOTIDE SEQUENCE [LARGE SCALE GENOMIC DNA]</scope>
    <source>
        <strain evidence="5">MN2024</strain>
        <tissue evidence="5">Gills</tissue>
    </source>
</reference>
<evidence type="ECO:0000256" key="1">
    <source>
        <dbReference type="ARBA" id="ARBA00005883"/>
    </source>
</evidence>
<dbReference type="Gene3D" id="1.20.120.180">
    <property type="entry name" value="Proteasome activator pa28, C-terminal domain"/>
    <property type="match status" value="1"/>
</dbReference>
<protein>
    <recommendedName>
        <fullName evidence="7">Proteasome activator complex subunit 3</fullName>
    </recommendedName>
</protein>
<dbReference type="InterPro" id="IPR036997">
    <property type="entry name" value="PA28_C_sf"/>
</dbReference>
<dbReference type="PANTHER" id="PTHR10660">
    <property type="entry name" value="PROTEASOME REGULATOR PA28"/>
    <property type="match status" value="1"/>
</dbReference>
<gene>
    <name evidence="5" type="ORF">ACJMK2_006604</name>
</gene>
<keyword evidence="6" id="KW-1185">Reference proteome</keyword>
<dbReference type="InterPro" id="IPR036252">
    <property type="entry name" value="Proteasome_activ_sf"/>
</dbReference>
<feature type="domain" description="Proteasome activator PA28 N-terminal" evidence="3">
    <location>
        <begin position="16"/>
        <end position="71"/>
    </location>
</feature>
<evidence type="ECO:0008006" key="7">
    <source>
        <dbReference type="Google" id="ProtNLM"/>
    </source>
</evidence>
<evidence type="ECO:0000313" key="5">
    <source>
        <dbReference type="EMBL" id="KAL3864963.1"/>
    </source>
</evidence>
<accession>A0ABD3VVB4</accession>
<evidence type="ECO:0000256" key="2">
    <source>
        <dbReference type="ARBA" id="ARBA00022942"/>
    </source>
</evidence>
<proteinExistence type="inferred from homology"/>
<comment type="caution">
    <text evidence="5">The sequence shown here is derived from an EMBL/GenBank/DDBJ whole genome shotgun (WGS) entry which is preliminary data.</text>
</comment>
<evidence type="ECO:0000259" key="4">
    <source>
        <dbReference type="Pfam" id="PF02252"/>
    </source>
</evidence>
<dbReference type="Pfam" id="PF02251">
    <property type="entry name" value="PA28_N"/>
    <property type="match status" value="1"/>
</dbReference>
<comment type="similarity">
    <text evidence="1">Belongs to the PA28 family.</text>
</comment>
<evidence type="ECO:0000259" key="3">
    <source>
        <dbReference type="Pfam" id="PF02251"/>
    </source>
</evidence>
<dbReference type="SUPFAM" id="SSF47216">
    <property type="entry name" value="Proteasome activator"/>
    <property type="match status" value="1"/>
</dbReference>
<keyword evidence="2" id="KW-0647">Proteasome</keyword>
<dbReference type="FunFam" id="1.20.120.180:FF:000001">
    <property type="entry name" value="Proteasome activator complex subunit 3"/>
    <property type="match status" value="1"/>
</dbReference>
<dbReference type="InterPro" id="IPR009077">
    <property type="entry name" value="Proteasome_activ_PA28"/>
</dbReference>
<dbReference type="InterPro" id="IPR036996">
    <property type="entry name" value="PA28_N_sf"/>
</dbReference>
<dbReference type="PANTHER" id="PTHR10660:SF2">
    <property type="entry name" value="LD45860P"/>
    <property type="match status" value="1"/>
</dbReference>
<feature type="domain" description="Proteasome activator PA28 C-terminal" evidence="4">
    <location>
        <begin position="114"/>
        <end position="255"/>
    </location>
</feature>
<organism evidence="5 6">
    <name type="scientific">Sinanodonta woodiana</name>
    <name type="common">Chinese pond mussel</name>
    <name type="synonym">Anodonta woodiana</name>
    <dbReference type="NCBI Taxonomy" id="1069815"/>
    <lineage>
        <taxon>Eukaryota</taxon>
        <taxon>Metazoa</taxon>
        <taxon>Spiralia</taxon>
        <taxon>Lophotrochozoa</taxon>
        <taxon>Mollusca</taxon>
        <taxon>Bivalvia</taxon>
        <taxon>Autobranchia</taxon>
        <taxon>Heteroconchia</taxon>
        <taxon>Palaeoheterodonta</taxon>
        <taxon>Unionida</taxon>
        <taxon>Unionoidea</taxon>
        <taxon>Unionidae</taxon>
        <taxon>Unioninae</taxon>
        <taxon>Sinanodonta</taxon>
    </lineage>
</organism>